<keyword evidence="5" id="KW-1185">Reference proteome</keyword>
<dbReference type="EMBL" id="CAJNIZ010000725">
    <property type="protein sequence ID" value="CAE7173456.1"/>
    <property type="molecule type" value="Genomic_DNA"/>
</dbReference>
<comment type="caution">
    <text evidence="4">The sequence shown here is derived from an EMBL/GenBank/DDBJ whole genome shotgun (WGS) entry which is preliminary data.</text>
</comment>
<accession>A0A812IR88</accession>
<feature type="zinc finger region" description="C3H1-type" evidence="1">
    <location>
        <begin position="274"/>
        <end position="297"/>
    </location>
</feature>
<keyword evidence="1" id="KW-0862">Zinc</keyword>
<dbReference type="AlphaFoldDB" id="A0A812IR88"/>
<evidence type="ECO:0000256" key="2">
    <source>
        <dbReference type="SAM" id="MobiDB-lite"/>
    </source>
</evidence>
<evidence type="ECO:0000313" key="4">
    <source>
        <dbReference type="EMBL" id="CAE7173456.1"/>
    </source>
</evidence>
<reference evidence="4" key="1">
    <citation type="submission" date="2021-02" db="EMBL/GenBank/DDBJ databases">
        <authorList>
            <person name="Dougan E. K."/>
            <person name="Rhodes N."/>
            <person name="Thang M."/>
            <person name="Chan C."/>
        </authorList>
    </citation>
    <scope>NUCLEOTIDE SEQUENCE</scope>
</reference>
<protein>
    <recommendedName>
        <fullName evidence="3">C3H1-type domain-containing protein</fullName>
    </recommendedName>
</protein>
<gene>
    <name evidence="4" type="ORF">SPIL2461_LOCUS802</name>
</gene>
<organism evidence="4 5">
    <name type="scientific">Symbiodinium pilosum</name>
    <name type="common">Dinoflagellate</name>
    <dbReference type="NCBI Taxonomy" id="2952"/>
    <lineage>
        <taxon>Eukaryota</taxon>
        <taxon>Sar</taxon>
        <taxon>Alveolata</taxon>
        <taxon>Dinophyceae</taxon>
        <taxon>Suessiales</taxon>
        <taxon>Symbiodiniaceae</taxon>
        <taxon>Symbiodinium</taxon>
    </lineage>
</organism>
<proteinExistence type="predicted"/>
<feature type="domain" description="C3H1-type" evidence="3">
    <location>
        <begin position="274"/>
        <end position="297"/>
    </location>
</feature>
<name>A0A812IR88_SYMPI</name>
<dbReference type="InterPro" id="IPR000571">
    <property type="entry name" value="Znf_CCCH"/>
</dbReference>
<evidence type="ECO:0000313" key="5">
    <source>
        <dbReference type="Proteomes" id="UP000649617"/>
    </source>
</evidence>
<sequence>MAVDLSAADSELRFQMEEAGVFPATQKKIYDRSVTSLRVFGGLEESREEVRAVFKSDFGLDPVGNIEIRKEISKLLCVWESARMQLKCQEQNRQDAKLGVQQRLVQNTECAAMRAAVETLHGRSLKDREVPSKSLIAVKLEQVEDVVPIAEDLQEVTSLEDVGGWGWRGTLCGPVTQQEPGCQSHAWTPSGVKTADRGVPTWSQVLTYELELRKAAYRFVRDGQSGSEEEPGIPPPPSPHPAGRGTKGAGKDKQLRPWERQWGKAARTPEGKCVCFKYNKRGGCSAGKNCRFEHVCQRCYHRHPFYECRYKRDAKSDKSERLAQAMSATKHGRDCDTVKREWRWERTGDESVWEELSRSVDAIEVSSDEDEDGFTKPQLGDGQWGHGPPLAAKLFGKKQSFRDGFGFMLSRGQRRCAADTPSLGFAERLGEELLKILAQRVNLSDWASKLAQGKVSANPFCAELIAEGRELLFKALEYAGATLPVRERPEGPGVRLPRVPAVFEKKDKWRRYDETTSGEKGVERENYMSAKERAREVQKQFQVEASLGAMVEMEEGEARQNFGERLAVASLGAIEKKDGACRVVHDGTRGIAVNSAVRVRDQLRSPSAGELRTVLQELPGQCFGLTGDVVGTFGISSAAYHWSRLMSGLGRAAFYLLGRTEIYMLIYVDDLLWLVRVSQKGIEKVPRAIALIFKFLAEALSGTGRLVAAGKPHVSERELFRADAKAEGNDIWIAGWALDSDDTKQCRWFAEKLDHINAPWVYLAGEAYRQIASLELLATLAAVILFGVPPGEVCGFLCLAATDNRGNSNLVARLLTTKFPLCILLMELAMQPQVRGADLRLHWLPRLQNKEADSLTTATTAGLAVGSA</sequence>
<keyword evidence="1" id="KW-0479">Metal-binding</keyword>
<dbReference type="GO" id="GO:0008270">
    <property type="term" value="F:zinc ion binding"/>
    <property type="evidence" value="ECO:0007669"/>
    <property type="project" value="UniProtKB-KW"/>
</dbReference>
<feature type="region of interest" description="Disordered" evidence="2">
    <location>
        <begin position="223"/>
        <end position="255"/>
    </location>
</feature>
<evidence type="ECO:0000259" key="3">
    <source>
        <dbReference type="PROSITE" id="PS50103"/>
    </source>
</evidence>
<evidence type="ECO:0000256" key="1">
    <source>
        <dbReference type="PROSITE-ProRule" id="PRU00723"/>
    </source>
</evidence>
<dbReference type="OrthoDB" id="444694at2759"/>
<dbReference type="PROSITE" id="PS50103">
    <property type="entry name" value="ZF_C3H1"/>
    <property type="match status" value="1"/>
</dbReference>
<dbReference type="Proteomes" id="UP000649617">
    <property type="component" value="Unassembled WGS sequence"/>
</dbReference>
<keyword evidence="1" id="KW-0863">Zinc-finger</keyword>